<evidence type="ECO:0000313" key="1">
    <source>
        <dbReference type="EMBL" id="CAG8854519.1"/>
    </source>
</evidence>
<accession>A0ABN7XKM3</accession>
<sequence>KYFCNATENEYNILIQALLGDSKFPNFFNPKGALNTKGQTYSKLNRYEESLEVMGR</sequence>
<comment type="caution">
    <text evidence="1">The sequence shown here is derived from an EMBL/GenBank/DDBJ whole genome shotgun (WGS) entry which is preliminary data.</text>
</comment>
<feature type="non-terminal residue" evidence="1">
    <location>
        <position position="56"/>
    </location>
</feature>
<protein>
    <submittedName>
        <fullName evidence="1">40560_t:CDS:1</fullName>
    </submittedName>
</protein>
<feature type="non-terminal residue" evidence="1">
    <location>
        <position position="1"/>
    </location>
</feature>
<proteinExistence type="predicted"/>
<reference evidence="1 2" key="1">
    <citation type="submission" date="2021-06" db="EMBL/GenBank/DDBJ databases">
        <authorList>
            <person name="Kallberg Y."/>
            <person name="Tangrot J."/>
            <person name="Rosling A."/>
        </authorList>
    </citation>
    <scope>NUCLEOTIDE SEQUENCE [LARGE SCALE GENOMIC DNA]</scope>
    <source>
        <strain evidence="1 2">120-4 pot B 10/14</strain>
    </source>
</reference>
<dbReference type="EMBL" id="CAJVQB010139146">
    <property type="protein sequence ID" value="CAG8854519.1"/>
    <property type="molecule type" value="Genomic_DNA"/>
</dbReference>
<evidence type="ECO:0000313" key="2">
    <source>
        <dbReference type="Proteomes" id="UP000789901"/>
    </source>
</evidence>
<gene>
    <name evidence="1" type="ORF">GMARGA_LOCUS43340</name>
</gene>
<name>A0ABN7XKM3_GIGMA</name>
<dbReference type="Proteomes" id="UP000789901">
    <property type="component" value="Unassembled WGS sequence"/>
</dbReference>
<organism evidence="1 2">
    <name type="scientific">Gigaspora margarita</name>
    <dbReference type="NCBI Taxonomy" id="4874"/>
    <lineage>
        <taxon>Eukaryota</taxon>
        <taxon>Fungi</taxon>
        <taxon>Fungi incertae sedis</taxon>
        <taxon>Mucoromycota</taxon>
        <taxon>Glomeromycotina</taxon>
        <taxon>Glomeromycetes</taxon>
        <taxon>Diversisporales</taxon>
        <taxon>Gigasporaceae</taxon>
        <taxon>Gigaspora</taxon>
    </lineage>
</organism>
<keyword evidence="2" id="KW-1185">Reference proteome</keyword>